<dbReference type="GO" id="GO:0005829">
    <property type="term" value="C:cytosol"/>
    <property type="evidence" value="ECO:0007669"/>
    <property type="project" value="TreeGrafter"/>
</dbReference>
<dbReference type="Gene3D" id="3.40.50.2000">
    <property type="entry name" value="Glycogen Phosphorylase B"/>
    <property type="match status" value="2"/>
</dbReference>
<dbReference type="PANTHER" id="PTHR30160">
    <property type="entry name" value="TETRAACYLDISACCHARIDE 4'-KINASE-RELATED"/>
    <property type="match status" value="1"/>
</dbReference>
<evidence type="ECO:0000313" key="4">
    <source>
        <dbReference type="Proteomes" id="UP000190027"/>
    </source>
</evidence>
<dbReference type="Proteomes" id="UP000190027">
    <property type="component" value="Unassembled WGS sequence"/>
</dbReference>
<sequence>MREIQRIGVWQTAFLGDAVLTLPLLQALHEAFPEAELHFVVRAGVQELFTAQPGITSVTGFDKRGTQRGLGAAWAFGRTMAARELDLWVSAHASLRSAVTAFATGAPMRVGYAAPLYNRMAYTHTVQRAFDQFDEIERLLRLLRPLDLEPASGDFPWPDMVLPPSAEIEAEELLGSLPGPLLGVHPGSTWPTKQWPVEYFAQVAATAVEAGATVVVFGGPGEEADAETVVRGAVQGAGRVINLAGAVSLPVLAACIRRLDAYLTNDSGPMHLAWMQRVPTLALFGPTVRELGFFPRGRTAHVLEVAELSCRPCGLHGPKRCPQGHHRCMRDMQPAFVWEHLAPMLGA</sequence>
<dbReference type="RefSeq" id="WP_144019505.1">
    <property type="nucleotide sequence ID" value="NZ_FUYC01000025.1"/>
</dbReference>
<evidence type="ECO:0000256" key="1">
    <source>
        <dbReference type="ARBA" id="ARBA00022676"/>
    </source>
</evidence>
<protein>
    <submittedName>
        <fullName evidence="3">Heptosyltransferase-2</fullName>
    </submittedName>
</protein>
<gene>
    <name evidence="3" type="ORF">SAMN02745704_02702</name>
</gene>
<dbReference type="AlphaFoldDB" id="A0A1T4Y4H7"/>
<dbReference type="PANTHER" id="PTHR30160:SF1">
    <property type="entry name" value="LIPOPOLYSACCHARIDE 1,2-N-ACETYLGLUCOSAMINETRANSFERASE-RELATED"/>
    <property type="match status" value="1"/>
</dbReference>
<dbReference type="Pfam" id="PF01075">
    <property type="entry name" value="Glyco_transf_9"/>
    <property type="match status" value="1"/>
</dbReference>
<proteinExistence type="predicted"/>
<accession>A0A1T4Y4H7</accession>
<dbReference type="InterPro" id="IPR051199">
    <property type="entry name" value="LPS_LOS_Heptosyltrfase"/>
</dbReference>
<dbReference type="InterPro" id="IPR002201">
    <property type="entry name" value="Glyco_trans_9"/>
</dbReference>
<dbReference type="GO" id="GO:0009244">
    <property type="term" value="P:lipopolysaccharide core region biosynthetic process"/>
    <property type="evidence" value="ECO:0007669"/>
    <property type="project" value="TreeGrafter"/>
</dbReference>
<dbReference type="CDD" id="cd03789">
    <property type="entry name" value="GT9_LPS_heptosyltransferase"/>
    <property type="match status" value="1"/>
</dbReference>
<dbReference type="STRING" id="1121449.SAMN02745704_02702"/>
<keyword evidence="2 3" id="KW-0808">Transferase</keyword>
<organism evidence="3 4">
    <name type="scientific">Paucidesulfovibrio gracilis DSM 16080</name>
    <dbReference type="NCBI Taxonomy" id="1121449"/>
    <lineage>
        <taxon>Bacteria</taxon>
        <taxon>Pseudomonadati</taxon>
        <taxon>Thermodesulfobacteriota</taxon>
        <taxon>Desulfovibrionia</taxon>
        <taxon>Desulfovibrionales</taxon>
        <taxon>Desulfovibrionaceae</taxon>
        <taxon>Paucidesulfovibrio</taxon>
    </lineage>
</organism>
<dbReference type="SUPFAM" id="SSF53756">
    <property type="entry name" value="UDP-Glycosyltransferase/glycogen phosphorylase"/>
    <property type="match status" value="1"/>
</dbReference>
<reference evidence="3 4" key="1">
    <citation type="submission" date="2017-02" db="EMBL/GenBank/DDBJ databases">
        <authorList>
            <person name="Peterson S.W."/>
        </authorList>
    </citation>
    <scope>NUCLEOTIDE SEQUENCE [LARGE SCALE GENOMIC DNA]</scope>
    <source>
        <strain evidence="3 4">DSM 16080</strain>
    </source>
</reference>
<keyword evidence="4" id="KW-1185">Reference proteome</keyword>
<dbReference type="OrthoDB" id="9760688at2"/>
<evidence type="ECO:0000313" key="3">
    <source>
        <dbReference type="EMBL" id="SKA96221.1"/>
    </source>
</evidence>
<evidence type="ECO:0000256" key="2">
    <source>
        <dbReference type="ARBA" id="ARBA00022679"/>
    </source>
</evidence>
<dbReference type="EMBL" id="FUYC01000025">
    <property type="protein sequence ID" value="SKA96221.1"/>
    <property type="molecule type" value="Genomic_DNA"/>
</dbReference>
<keyword evidence="1" id="KW-0328">Glycosyltransferase</keyword>
<dbReference type="GO" id="GO:0008713">
    <property type="term" value="F:ADP-heptose-lipopolysaccharide heptosyltransferase activity"/>
    <property type="evidence" value="ECO:0007669"/>
    <property type="project" value="TreeGrafter"/>
</dbReference>
<name>A0A1T4Y4H7_9BACT</name>